<feature type="domain" description="YchJ-like middle NTF2-like" evidence="1">
    <location>
        <begin position="28"/>
        <end position="125"/>
    </location>
</feature>
<name>A0A9X3CMB2_9VIBR</name>
<keyword evidence="3" id="KW-1185">Reference proteome</keyword>
<dbReference type="Pfam" id="PF02810">
    <property type="entry name" value="SEC-C"/>
    <property type="match status" value="1"/>
</dbReference>
<dbReference type="PANTHER" id="PTHR33747">
    <property type="entry name" value="UPF0225 PROTEIN SCO1677"/>
    <property type="match status" value="1"/>
</dbReference>
<dbReference type="EMBL" id="JAKRRY010000002">
    <property type="protein sequence ID" value="MCW8345015.1"/>
    <property type="molecule type" value="Genomic_DNA"/>
</dbReference>
<accession>A0A9X3CMB2</accession>
<comment type="caution">
    <text evidence="2">The sequence shown here is derived from an EMBL/GenBank/DDBJ whole genome shotgun (WGS) entry which is preliminary data.</text>
</comment>
<dbReference type="SUPFAM" id="SSF103642">
    <property type="entry name" value="Sec-C motif"/>
    <property type="match status" value="1"/>
</dbReference>
<dbReference type="NCBIfam" id="NF002592">
    <property type="entry name" value="PRK02250.1"/>
    <property type="match status" value="1"/>
</dbReference>
<dbReference type="InterPro" id="IPR032710">
    <property type="entry name" value="NTF2-like_dom_sf"/>
</dbReference>
<organism evidence="2 3">
    <name type="scientific">Vibrio qingdaonensis</name>
    <dbReference type="NCBI Taxonomy" id="2829491"/>
    <lineage>
        <taxon>Bacteria</taxon>
        <taxon>Pseudomonadati</taxon>
        <taxon>Pseudomonadota</taxon>
        <taxon>Gammaproteobacteria</taxon>
        <taxon>Vibrionales</taxon>
        <taxon>Vibrionaceae</taxon>
        <taxon>Vibrio</taxon>
    </lineage>
</organism>
<evidence type="ECO:0000313" key="2">
    <source>
        <dbReference type="EMBL" id="MCW8345015.1"/>
    </source>
</evidence>
<dbReference type="Gene3D" id="3.10.450.50">
    <property type="match status" value="1"/>
</dbReference>
<dbReference type="NCBIfam" id="NF002449">
    <property type="entry name" value="PRK01617.1"/>
    <property type="match status" value="1"/>
</dbReference>
<dbReference type="Proteomes" id="UP001155587">
    <property type="component" value="Unassembled WGS sequence"/>
</dbReference>
<dbReference type="InterPro" id="IPR004027">
    <property type="entry name" value="SEC_C_motif"/>
</dbReference>
<dbReference type="PANTHER" id="PTHR33747:SF1">
    <property type="entry name" value="ADENYLATE CYCLASE-ASSOCIATED CAP C-TERMINAL DOMAIN-CONTAINING PROTEIN"/>
    <property type="match status" value="1"/>
</dbReference>
<protein>
    <submittedName>
        <fullName evidence="2">SEC-C domain-containing protein</fullName>
    </submittedName>
</protein>
<dbReference type="Pfam" id="PF17775">
    <property type="entry name" value="YchJ_M-like"/>
    <property type="match status" value="1"/>
</dbReference>
<sequence length="162" mass="18149">MSLCFCGSQVDFSACCQPVHLNPLLANTPEQLMRARFCAHMTKNVDFVVATYHPSCHAENERASIAESINESWTRLEVVSTEAGTCPNEGYVTFKAFLEQDGFEHCLSECSRFLFENNQWYYVDGELDDTIAPRPLTVASTKIARNDPCPCGSNKKYKKCCG</sequence>
<proteinExistence type="predicted"/>
<reference evidence="2" key="1">
    <citation type="submission" date="2022-02" db="EMBL/GenBank/DDBJ databases">
        <title>Vibrio sp. nov, a new bacterium isolated from seawater.</title>
        <authorList>
            <person name="Yuan Y."/>
        </authorList>
    </citation>
    <scope>NUCLEOTIDE SEQUENCE</scope>
    <source>
        <strain evidence="2">ZSDZ65</strain>
    </source>
</reference>
<dbReference type="SUPFAM" id="SSF54427">
    <property type="entry name" value="NTF2-like"/>
    <property type="match status" value="1"/>
</dbReference>
<dbReference type="AlphaFoldDB" id="A0A9X3CMB2"/>
<gene>
    <name evidence="2" type="ORF">MD535_03095</name>
</gene>
<evidence type="ECO:0000259" key="1">
    <source>
        <dbReference type="Pfam" id="PF17775"/>
    </source>
</evidence>
<evidence type="ECO:0000313" key="3">
    <source>
        <dbReference type="Proteomes" id="UP001155587"/>
    </source>
</evidence>
<dbReference type="InterPro" id="IPR048469">
    <property type="entry name" value="YchJ-like_M"/>
</dbReference>
<dbReference type="RefSeq" id="WP_265673469.1">
    <property type="nucleotide sequence ID" value="NZ_JAKRRY010000002.1"/>
</dbReference>